<gene>
    <name evidence="2" type="ORF">DFR34_101336</name>
</gene>
<evidence type="ECO:0000313" key="2">
    <source>
        <dbReference type="EMBL" id="PXX82102.1"/>
    </source>
</evidence>
<dbReference type="EMBL" id="QJKI01000001">
    <property type="protein sequence ID" value="PXX82102.1"/>
    <property type="molecule type" value="Genomic_DNA"/>
</dbReference>
<dbReference type="PANTHER" id="PTHR42905:SF16">
    <property type="entry name" value="CARBOXYPHOSPHONOENOLPYRUVATE PHOSPHONOMUTASE-LIKE PROTEIN (AFU_ORTHOLOGUE AFUA_5G07230)"/>
    <property type="match status" value="1"/>
</dbReference>
<name>A0A318KZR3_9NEIS</name>
<dbReference type="SUPFAM" id="SSF51621">
    <property type="entry name" value="Phosphoenolpyruvate/pyruvate domain"/>
    <property type="match status" value="1"/>
</dbReference>
<proteinExistence type="predicted"/>
<reference evidence="2 3" key="1">
    <citation type="submission" date="2018-05" db="EMBL/GenBank/DDBJ databases">
        <title>Genomic Encyclopedia of Type Strains, Phase IV (KMG-IV): sequencing the most valuable type-strain genomes for metagenomic binning, comparative biology and taxonomic classification.</title>
        <authorList>
            <person name="Goeker M."/>
        </authorList>
    </citation>
    <scope>NUCLEOTIDE SEQUENCE [LARGE SCALE GENOMIC DNA]</scope>
    <source>
        <strain evidence="2 3">DSM 29661</strain>
    </source>
</reference>
<organism evidence="2 3">
    <name type="scientific">Rivihabitans pingtungensis</name>
    <dbReference type="NCBI Taxonomy" id="1054498"/>
    <lineage>
        <taxon>Bacteria</taxon>
        <taxon>Pseudomonadati</taxon>
        <taxon>Pseudomonadota</taxon>
        <taxon>Betaproteobacteria</taxon>
        <taxon>Neisseriales</taxon>
        <taxon>Aquaspirillaceae</taxon>
        <taxon>Rivihabitans</taxon>
    </lineage>
</organism>
<keyword evidence="1" id="KW-0812">Transmembrane</keyword>
<keyword evidence="1" id="KW-0472">Membrane</keyword>
<dbReference type="InterPro" id="IPR040442">
    <property type="entry name" value="Pyrv_kinase-like_dom_sf"/>
</dbReference>
<dbReference type="CDD" id="cd00377">
    <property type="entry name" value="ICL_PEPM"/>
    <property type="match status" value="1"/>
</dbReference>
<keyword evidence="3" id="KW-1185">Reference proteome</keyword>
<dbReference type="Pfam" id="PF13714">
    <property type="entry name" value="PEP_mutase"/>
    <property type="match status" value="1"/>
</dbReference>
<dbReference type="Gene3D" id="6.10.250.2750">
    <property type="match status" value="1"/>
</dbReference>
<dbReference type="GO" id="GO:0016829">
    <property type="term" value="F:lyase activity"/>
    <property type="evidence" value="ECO:0007669"/>
    <property type="project" value="UniProtKB-KW"/>
</dbReference>
<dbReference type="Gene3D" id="3.20.20.60">
    <property type="entry name" value="Phosphoenolpyruvate-binding domains"/>
    <property type="match status" value="1"/>
</dbReference>
<keyword evidence="2" id="KW-0456">Lyase</keyword>
<dbReference type="InterPro" id="IPR039556">
    <property type="entry name" value="ICL/PEPM"/>
</dbReference>
<sequence>MPNAWDAGSAKYLAACGFAALGTTSAGIAFAAGHRDSDPRQSVDAMFAAIASIVAAVSIPVSADLEAGFGDSLDDVQRTFTRAIAIGCAGGSLEDVAGYATPGQFVLRSRQDAIERVRAARAAIDQHATPFVLTARTECFLTGHPSPLAEAIDRLCAFRDAGADCLFAPGISQPADIATLVREVNAPLNVLTAGPAAQLTLAQLRDLGVRRISTGSALARAAFTALHHAADDMLNKGNFAYARTALSGEVLDGVMGKDASEFI</sequence>
<evidence type="ECO:0000313" key="3">
    <source>
        <dbReference type="Proteomes" id="UP000247555"/>
    </source>
</evidence>
<accession>A0A318KZR3</accession>
<comment type="caution">
    <text evidence="2">The sequence shown here is derived from an EMBL/GenBank/DDBJ whole genome shotgun (WGS) entry which is preliminary data.</text>
</comment>
<dbReference type="AlphaFoldDB" id="A0A318KZR3"/>
<dbReference type="PANTHER" id="PTHR42905">
    <property type="entry name" value="PHOSPHOENOLPYRUVATE CARBOXYLASE"/>
    <property type="match status" value="1"/>
</dbReference>
<keyword evidence="1" id="KW-1133">Transmembrane helix</keyword>
<feature type="transmembrane region" description="Helical" evidence="1">
    <location>
        <begin position="12"/>
        <end position="33"/>
    </location>
</feature>
<evidence type="ECO:0000256" key="1">
    <source>
        <dbReference type="SAM" id="Phobius"/>
    </source>
</evidence>
<dbReference type="Proteomes" id="UP000247555">
    <property type="component" value="Unassembled WGS sequence"/>
</dbReference>
<protein>
    <submittedName>
        <fullName evidence="2">2-methylisocitrate lyase-like PEP mutase family enzyme</fullName>
    </submittedName>
</protein>
<dbReference type="InterPro" id="IPR015813">
    <property type="entry name" value="Pyrv/PenolPyrv_kinase-like_dom"/>
</dbReference>